<dbReference type="GO" id="GO:0000155">
    <property type="term" value="F:phosphorelay sensor kinase activity"/>
    <property type="evidence" value="ECO:0007669"/>
    <property type="project" value="InterPro"/>
</dbReference>
<sequence>MPERIKLRMQRRRPSYFYPFTASTAVFFLVFTVSTCSRVIQEWLGIERKKQEIENEKLATELSFLKTQINPHFLFNTLNNIYSLALVRSEATADAVLKLSSIMRYVLSETKHDTVPLDKDIQFIKHYIELQKVRLTDKVTIEFVVEGQTEGKQIAPLLLIPFVENAFKYGVSTKETSKLLFKIKASPDNILFTSQNDMISYDKGTENNTGIGLKNTRRRLELLYPGTHELTVSEENKQFIVKLILLK</sequence>
<keyword evidence="3" id="KW-1185">Reference proteome</keyword>
<proteinExistence type="predicted"/>
<protein>
    <recommendedName>
        <fullName evidence="1">Signal transduction histidine kinase internal region domain-containing protein</fullName>
    </recommendedName>
</protein>
<dbReference type="Proteomes" id="UP000321513">
    <property type="component" value="Unassembled WGS sequence"/>
</dbReference>
<organism evidence="2 3">
    <name type="scientific">Segetibacter aerophilus</name>
    <dbReference type="NCBI Taxonomy" id="670293"/>
    <lineage>
        <taxon>Bacteria</taxon>
        <taxon>Pseudomonadati</taxon>
        <taxon>Bacteroidota</taxon>
        <taxon>Chitinophagia</taxon>
        <taxon>Chitinophagales</taxon>
        <taxon>Chitinophagaceae</taxon>
        <taxon>Segetibacter</taxon>
    </lineage>
</organism>
<accession>A0A512BAL3</accession>
<dbReference type="AlphaFoldDB" id="A0A512BAL3"/>
<dbReference type="InterPro" id="IPR010559">
    <property type="entry name" value="Sig_transdc_His_kin_internal"/>
</dbReference>
<dbReference type="GO" id="GO:0016020">
    <property type="term" value="C:membrane"/>
    <property type="evidence" value="ECO:0007669"/>
    <property type="project" value="InterPro"/>
</dbReference>
<dbReference type="InterPro" id="IPR050640">
    <property type="entry name" value="Bact_2-comp_sensor_kinase"/>
</dbReference>
<dbReference type="PANTHER" id="PTHR34220">
    <property type="entry name" value="SENSOR HISTIDINE KINASE YPDA"/>
    <property type="match status" value="1"/>
</dbReference>
<feature type="domain" description="Signal transduction histidine kinase internal region" evidence="1">
    <location>
        <begin position="61"/>
        <end position="138"/>
    </location>
</feature>
<dbReference type="InterPro" id="IPR036890">
    <property type="entry name" value="HATPase_C_sf"/>
</dbReference>
<evidence type="ECO:0000313" key="2">
    <source>
        <dbReference type="EMBL" id="GEO08989.1"/>
    </source>
</evidence>
<gene>
    <name evidence="2" type="ORF">SAE01_14850</name>
</gene>
<comment type="caution">
    <text evidence="2">The sequence shown here is derived from an EMBL/GenBank/DDBJ whole genome shotgun (WGS) entry which is preliminary data.</text>
</comment>
<dbReference type="PANTHER" id="PTHR34220:SF7">
    <property type="entry name" value="SENSOR HISTIDINE KINASE YPDA"/>
    <property type="match status" value="1"/>
</dbReference>
<dbReference type="Gene3D" id="3.30.565.10">
    <property type="entry name" value="Histidine kinase-like ATPase, C-terminal domain"/>
    <property type="match status" value="1"/>
</dbReference>
<evidence type="ECO:0000313" key="3">
    <source>
        <dbReference type="Proteomes" id="UP000321513"/>
    </source>
</evidence>
<name>A0A512BAL3_9BACT</name>
<reference evidence="2 3" key="1">
    <citation type="submission" date="2019-07" db="EMBL/GenBank/DDBJ databases">
        <title>Whole genome shotgun sequence of Segetibacter aerophilus NBRC 106135.</title>
        <authorList>
            <person name="Hosoyama A."/>
            <person name="Uohara A."/>
            <person name="Ohji S."/>
            <person name="Ichikawa N."/>
        </authorList>
    </citation>
    <scope>NUCLEOTIDE SEQUENCE [LARGE SCALE GENOMIC DNA]</scope>
    <source>
        <strain evidence="2 3">NBRC 106135</strain>
    </source>
</reference>
<dbReference type="Pfam" id="PF06580">
    <property type="entry name" value="His_kinase"/>
    <property type="match status" value="1"/>
</dbReference>
<dbReference type="EMBL" id="BJYT01000004">
    <property type="protein sequence ID" value="GEO08989.1"/>
    <property type="molecule type" value="Genomic_DNA"/>
</dbReference>
<evidence type="ECO:0000259" key="1">
    <source>
        <dbReference type="Pfam" id="PF06580"/>
    </source>
</evidence>